<dbReference type="OrthoDB" id="1738954at2759"/>
<evidence type="ECO:0000256" key="5">
    <source>
        <dbReference type="ARBA" id="ARBA00022840"/>
    </source>
</evidence>
<keyword evidence="5 6" id="KW-0067">ATP-binding</keyword>
<evidence type="ECO:0000256" key="2">
    <source>
        <dbReference type="ARBA" id="ARBA00022679"/>
    </source>
</evidence>
<sequence length="569" mass="65102">MAMFNNLKNLIRNKHHSNTSNSSIKDRSNSNNIHIQHESKYDSNGKSFHIENNSSNTELQDSIPYHKELNPRYTIISRIGEGAFSKVYKSHDNQLNITVAIKIIEKSKMSNSQIDSILKEISIMRRLDHPNVVKLHNFINTKTHTFLVIEYISGGELFNQIIKYTYFSEELARHIIIQVVKAVDYLHSEVGVVHRDIKPENLLFEFIPFIPSKVPKSRKSDDANKLDEGEFINGSASVGTIKLADFGLSKILWDSNTKTPCGTASYTAPEIVKDESYSKSVDMWAIGCVLYTLLCGFPPFYNTDPKVLTLKVSKGDYTFLSPWWDEISKEAKDLVSHLLTVDPMKRFTPDDVLNHPWILKNSKPTTPAPDAPLYKTKNNDSILKFEDTIPNIQHNNISYSKDKLSPRAEALKFAFDTGISVQRTNTPLRRLLDHQDYFNESDEDDDMDEDDDEQSYYSEDDSAGSSSDDEDDDYERNFTYYTNSPIVKKFHNSNSQLKLTPYVKKLHSSRSKELSSDESLGNSVHVLKQPKPTSVQRSVFKEINNQSFNLNMEQNTLLNRRKRSASVKN</sequence>
<dbReference type="FunFam" id="3.30.200.20:FF:000315">
    <property type="entry name" value="Calcium-dependent protein kinase 3"/>
    <property type="match status" value="1"/>
</dbReference>
<name>A0A9P8PRI4_9ASCO</name>
<dbReference type="Proteomes" id="UP000769528">
    <property type="component" value="Unassembled WGS sequence"/>
</dbReference>
<evidence type="ECO:0000256" key="4">
    <source>
        <dbReference type="ARBA" id="ARBA00022777"/>
    </source>
</evidence>
<dbReference type="GO" id="GO:0005524">
    <property type="term" value="F:ATP binding"/>
    <property type="evidence" value="ECO:0007669"/>
    <property type="project" value="UniProtKB-UniRule"/>
</dbReference>
<keyword evidence="3 6" id="KW-0547">Nucleotide-binding</keyword>
<dbReference type="PANTHER" id="PTHR24347">
    <property type="entry name" value="SERINE/THREONINE-PROTEIN KINASE"/>
    <property type="match status" value="1"/>
</dbReference>
<keyword evidence="10" id="KW-1185">Reference proteome</keyword>
<dbReference type="AlphaFoldDB" id="A0A9P8PRI4"/>
<keyword evidence="2" id="KW-0808">Transferase</keyword>
<feature type="binding site" evidence="6">
    <location>
        <position position="102"/>
    </location>
    <ligand>
        <name>ATP</name>
        <dbReference type="ChEBI" id="CHEBI:30616"/>
    </ligand>
</feature>
<keyword evidence="4" id="KW-0418">Kinase</keyword>
<dbReference type="EMBL" id="JAEUBF010000681">
    <property type="protein sequence ID" value="KAH3676004.1"/>
    <property type="molecule type" value="Genomic_DNA"/>
</dbReference>
<dbReference type="InterPro" id="IPR017441">
    <property type="entry name" value="Protein_kinase_ATP_BS"/>
</dbReference>
<dbReference type="Pfam" id="PF00069">
    <property type="entry name" value="Pkinase"/>
    <property type="match status" value="1"/>
</dbReference>
<dbReference type="InterPro" id="IPR011009">
    <property type="entry name" value="Kinase-like_dom_sf"/>
</dbReference>
<dbReference type="PROSITE" id="PS00107">
    <property type="entry name" value="PROTEIN_KINASE_ATP"/>
    <property type="match status" value="1"/>
</dbReference>
<dbReference type="Gene3D" id="1.10.510.10">
    <property type="entry name" value="Transferase(Phosphotransferase) domain 1"/>
    <property type="match status" value="1"/>
</dbReference>
<reference evidence="9" key="1">
    <citation type="journal article" date="2021" name="Open Biol.">
        <title>Shared evolutionary footprints suggest mitochondrial oxidative damage underlies multiple complex I losses in fungi.</title>
        <authorList>
            <person name="Schikora-Tamarit M.A."/>
            <person name="Marcet-Houben M."/>
            <person name="Nosek J."/>
            <person name="Gabaldon T."/>
        </authorList>
    </citation>
    <scope>NUCLEOTIDE SEQUENCE</scope>
    <source>
        <strain evidence="9">CBS6341</strain>
    </source>
</reference>
<protein>
    <recommendedName>
        <fullName evidence="8">Protein kinase domain-containing protein</fullName>
    </recommendedName>
</protein>
<feature type="compositionally biased region" description="Acidic residues" evidence="7">
    <location>
        <begin position="439"/>
        <end position="474"/>
    </location>
</feature>
<evidence type="ECO:0000256" key="3">
    <source>
        <dbReference type="ARBA" id="ARBA00022741"/>
    </source>
</evidence>
<gene>
    <name evidence="9" type="ORF">WICMUC_002300</name>
</gene>
<dbReference type="PROSITE" id="PS00108">
    <property type="entry name" value="PROTEIN_KINASE_ST"/>
    <property type="match status" value="1"/>
</dbReference>
<evidence type="ECO:0000256" key="1">
    <source>
        <dbReference type="ARBA" id="ARBA00022527"/>
    </source>
</evidence>
<dbReference type="PROSITE" id="PS50011">
    <property type="entry name" value="PROTEIN_KINASE_DOM"/>
    <property type="match status" value="1"/>
</dbReference>
<evidence type="ECO:0000313" key="9">
    <source>
        <dbReference type="EMBL" id="KAH3676004.1"/>
    </source>
</evidence>
<proteinExistence type="predicted"/>
<reference evidence="9" key="2">
    <citation type="submission" date="2021-01" db="EMBL/GenBank/DDBJ databases">
        <authorList>
            <person name="Schikora-Tamarit M.A."/>
        </authorList>
    </citation>
    <scope>NUCLEOTIDE SEQUENCE</scope>
    <source>
        <strain evidence="9">CBS6341</strain>
    </source>
</reference>
<dbReference type="GO" id="GO:0004674">
    <property type="term" value="F:protein serine/threonine kinase activity"/>
    <property type="evidence" value="ECO:0007669"/>
    <property type="project" value="UniProtKB-KW"/>
</dbReference>
<evidence type="ECO:0000259" key="8">
    <source>
        <dbReference type="PROSITE" id="PS50011"/>
    </source>
</evidence>
<feature type="compositionally biased region" description="Polar residues" evidence="7">
    <location>
        <begin position="18"/>
        <end position="34"/>
    </location>
</feature>
<feature type="region of interest" description="Disordered" evidence="7">
    <location>
        <begin position="8"/>
        <end position="63"/>
    </location>
</feature>
<dbReference type="InterPro" id="IPR008271">
    <property type="entry name" value="Ser/Thr_kinase_AS"/>
</dbReference>
<organism evidence="9 10">
    <name type="scientific">Wickerhamomyces mucosus</name>
    <dbReference type="NCBI Taxonomy" id="1378264"/>
    <lineage>
        <taxon>Eukaryota</taxon>
        <taxon>Fungi</taxon>
        <taxon>Dikarya</taxon>
        <taxon>Ascomycota</taxon>
        <taxon>Saccharomycotina</taxon>
        <taxon>Saccharomycetes</taxon>
        <taxon>Phaffomycetales</taxon>
        <taxon>Wickerhamomycetaceae</taxon>
        <taxon>Wickerhamomyces</taxon>
    </lineage>
</organism>
<accession>A0A9P8PRI4</accession>
<evidence type="ECO:0000313" key="10">
    <source>
        <dbReference type="Proteomes" id="UP000769528"/>
    </source>
</evidence>
<feature type="region of interest" description="Disordered" evidence="7">
    <location>
        <begin position="438"/>
        <end position="476"/>
    </location>
</feature>
<comment type="caution">
    <text evidence="9">The sequence shown here is derived from an EMBL/GenBank/DDBJ whole genome shotgun (WGS) entry which is preliminary data.</text>
</comment>
<dbReference type="InterPro" id="IPR000719">
    <property type="entry name" value="Prot_kinase_dom"/>
</dbReference>
<dbReference type="SMART" id="SM00220">
    <property type="entry name" value="S_TKc"/>
    <property type="match status" value="1"/>
</dbReference>
<evidence type="ECO:0000256" key="7">
    <source>
        <dbReference type="SAM" id="MobiDB-lite"/>
    </source>
</evidence>
<evidence type="ECO:0000256" key="6">
    <source>
        <dbReference type="PROSITE-ProRule" id="PRU10141"/>
    </source>
</evidence>
<feature type="domain" description="Protein kinase" evidence="8">
    <location>
        <begin position="73"/>
        <end position="358"/>
    </location>
</feature>
<feature type="compositionally biased region" description="Polar residues" evidence="7">
    <location>
        <begin position="44"/>
        <end position="60"/>
    </location>
</feature>
<dbReference type="SUPFAM" id="SSF56112">
    <property type="entry name" value="Protein kinase-like (PK-like)"/>
    <property type="match status" value="1"/>
</dbReference>
<keyword evidence="1" id="KW-0723">Serine/threonine-protein kinase</keyword>
<dbReference type="FunFam" id="1.10.510.10:FF:001966">
    <property type="entry name" value="Uncharacterized protein"/>
    <property type="match status" value="1"/>
</dbReference>